<dbReference type="EMBL" id="WJJP01000641">
    <property type="protein sequence ID" value="MBD3326815.1"/>
    <property type="molecule type" value="Genomic_DNA"/>
</dbReference>
<name>A0A9D5JZ35_9BACT</name>
<protein>
    <submittedName>
        <fullName evidence="1">Uncharacterized protein</fullName>
    </submittedName>
</protein>
<reference evidence="1" key="1">
    <citation type="submission" date="2019-11" db="EMBL/GenBank/DDBJ databases">
        <title>Microbial mats filling the niche in hypersaline microbial mats.</title>
        <authorList>
            <person name="Wong H.L."/>
            <person name="Macleod F.I."/>
            <person name="White R.A. III"/>
            <person name="Burns B.P."/>
        </authorList>
    </citation>
    <scope>NUCLEOTIDE SEQUENCE</scope>
    <source>
        <strain evidence="1">Rbin_158</strain>
    </source>
</reference>
<evidence type="ECO:0000313" key="1">
    <source>
        <dbReference type="EMBL" id="MBD3326815.1"/>
    </source>
</evidence>
<dbReference type="Proteomes" id="UP000649604">
    <property type="component" value="Unassembled WGS sequence"/>
</dbReference>
<evidence type="ECO:0000313" key="2">
    <source>
        <dbReference type="Proteomes" id="UP000649604"/>
    </source>
</evidence>
<accession>A0A9D5JZ35</accession>
<dbReference type="AlphaFoldDB" id="A0A9D5JZ35"/>
<comment type="caution">
    <text evidence="1">The sequence shown here is derived from an EMBL/GenBank/DDBJ whole genome shotgun (WGS) entry which is preliminary data.</text>
</comment>
<proteinExistence type="predicted"/>
<organism evidence="1 2">
    <name type="scientific">candidate division KSB3 bacterium</name>
    <dbReference type="NCBI Taxonomy" id="2044937"/>
    <lineage>
        <taxon>Bacteria</taxon>
        <taxon>candidate division KSB3</taxon>
    </lineage>
</organism>
<sequence>MEYLVRKVSRAKWAVPSFGVNDSEIAADAVKGCLRTSGNTLSFWQCNSEPEDVNEAVLALASSMERLDTFDVIVIPKNDLNDFSFEATLGNTPISDLRERHLDMIELTMGKLTEVARYVANSIRNENKCQRFRKKQLEGLVMKAVRDGRLRIEDLSDRQQRLREEILKRLKDQHSVN</sequence>
<gene>
    <name evidence="1" type="ORF">GF339_19680</name>
</gene>